<dbReference type="EMBL" id="JAAGSC010000034">
    <property type="protein sequence ID" value="NDY94927.1"/>
    <property type="molecule type" value="Genomic_DNA"/>
</dbReference>
<reference evidence="2 3" key="1">
    <citation type="submission" date="2020-02" db="EMBL/GenBank/DDBJ databases">
        <authorList>
            <person name="Zhang X.-Y."/>
        </authorList>
    </citation>
    <scope>NUCLEOTIDE SEQUENCE [LARGE SCALE GENOMIC DNA]</scope>
    <source>
        <strain evidence="2 3">C33</strain>
    </source>
</reference>
<name>A0A845UTU4_9GAMM</name>
<dbReference type="Pfam" id="PF09842">
    <property type="entry name" value="DUF2069"/>
    <property type="match status" value="1"/>
</dbReference>
<keyword evidence="1" id="KW-1133">Transmembrane helix</keyword>
<keyword evidence="3" id="KW-1185">Reference proteome</keyword>
<evidence type="ECO:0000256" key="1">
    <source>
        <dbReference type="SAM" id="Phobius"/>
    </source>
</evidence>
<comment type="caution">
    <text evidence="2">The sequence shown here is derived from an EMBL/GenBank/DDBJ whole genome shotgun (WGS) entry which is preliminary data.</text>
</comment>
<gene>
    <name evidence="2" type="ORF">G3I74_04205</name>
</gene>
<evidence type="ECO:0000313" key="2">
    <source>
        <dbReference type="EMBL" id="NDY94927.1"/>
    </source>
</evidence>
<proteinExistence type="predicted"/>
<organism evidence="2 3">
    <name type="scientific">Wenzhouxiangella limi</name>
    <dbReference type="NCBI Taxonomy" id="2707351"/>
    <lineage>
        <taxon>Bacteria</taxon>
        <taxon>Pseudomonadati</taxon>
        <taxon>Pseudomonadota</taxon>
        <taxon>Gammaproteobacteria</taxon>
        <taxon>Chromatiales</taxon>
        <taxon>Wenzhouxiangellaceae</taxon>
        <taxon>Wenzhouxiangella</taxon>
    </lineage>
</organism>
<feature type="transmembrane region" description="Helical" evidence="1">
    <location>
        <begin position="7"/>
        <end position="26"/>
    </location>
</feature>
<feature type="transmembrane region" description="Helical" evidence="1">
    <location>
        <begin position="59"/>
        <end position="79"/>
    </location>
</feature>
<keyword evidence="1" id="KW-0472">Membrane</keyword>
<accession>A0A845UTU4</accession>
<dbReference type="InterPro" id="IPR018643">
    <property type="entry name" value="DUF2069_membrane"/>
</dbReference>
<feature type="transmembrane region" description="Helical" evidence="1">
    <location>
        <begin position="85"/>
        <end position="104"/>
    </location>
</feature>
<feature type="transmembrane region" description="Helical" evidence="1">
    <location>
        <begin position="32"/>
        <end position="52"/>
    </location>
</feature>
<sequence length="112" mass="12483">MIRLSWCRWSLVGLLVLQLAWFSWLGPPTGSARIVVLILAAGPLAFALPFAWSLRPRPLVVTGLLLLIYFSFAVMEAWASPTARVPALLQIALILAFFTALATIRRQPARRR</sequence>
<keyword evidence="1" id="KW-0812">Transmembrane</keyword>
<dbReference type="AlphaFoldDB" id="A0A845UTU4"/>
<dbReference type="RefSeq" id="WP_164210340.1">
    <property type="nucleotide sequence ID" value="NZ_JAAGSC010000034.1"/>
</dbReference>
<protein>
    <submittedName>
        <fullName evidence="2">DUF2069 domain-containing protein</fullName>
    </submittedName>
</protein>
<dbReference type="Proteomes" id="UP000484885">
    <property type="component" value="Unassembled WGS sequence"/>
</dbReference>
<evidence type="ECO:0000313" key="3">
    <source>
        <dbReference type="Proteomes" id="UP000484885"/>
    </source>
</evidence>